<name>A0ABQ4KK14_9BACI</name>
<proteinExistence type="predicted"/>
<organism evidence="3 4">
    <name type="scientific">Lederbergia ruris</name>
    <dbReference type="NCBI Taxonomy" id="217495"/>
    <lineage>
        <taxon>Bacteria</taxon>
        <taxon>Bacillati</taxon>
        <taxon>Bacillota</taxon>
        <taxon>Bacilli</taxon>
        <taxon>Bacillales</taxon>
        <taxon>Bacillaceae</taxon>
        <taxon>Lederbergia</taxon>
    </lineage>
</organism>
<dbReference type="InterPro" id="IPR038610">
    <property type="entry name" value="FliK-like_C_sf"/>
</dbReference>
<sequence length="416" mass="47807">MKINMVDMSPGMLVTSPFETEPTSDFTMLLGSLLKENQAALEEISLVQTEETHSPIEKLLEWLTEEDTNLELLSDEAITHDPDLNFIMMNHFPDWEPSFSEIASWLQEKIDFQPSENQQNNVLVMSKQIFQALHDLKPTDWLGFPQESIFTLIKMEKSLQSLAKQIPLPAEEMGQLIELEELTQLLKEKIHSVSKLELLKEAVPKAFTKMNEPIEQSPLLTRQGIHFTKNQIEMANTTEQDLDFPLPQELAGGQDRLVRIATDQLNLQKPLEQQPAFRNFVRELSNLIGRSTFSQTTHTARLTIRLYPEELGSLRVELLQKDGVMTAKFLASSSTAKEMLDVQMQSLRQAFSQQNIQVDRIEVSYGDASQLKYTNQHGQHEQGQENRQAFQEKHKQPDDESNFQETMNHILFEKEV</sequence>
<gene>
    <name evidence="3" type="ORF">J8TS2_21450</name>
</gene>
<keyword evidence="4" id="KW-1185">Reference proteome</keyword>
<evidence type="ECO:0000256" key="1">
    <source>
        <dbReference type="SAM" id="MobiDB-lite"/>
    </source>
</evidence>
<dbReference type="RefSeq" id="WP_212966297.1">
    <property type="nucleotide sequence ID" value="NZ_BORB01000015.1"/>
</dbReference>
<evidence type="ECO:0000259" key="2">
    <source>
        <dbReference type="Pfam" id="PF02120"/>
    </source>
</evidence>
<dbReference type="CDD" id="cd17470">
    <property type="entry name" value="T3SS_Flik_C"/>
    <property type="match status" value="1"/>
</dbReference>
<dbReference type="PANTHER" id="PTHR37533">
    <property type="entry name" value="FLAGELLAR HOOK-LENGTH CONTROL PROTEIN"/>
    <property type="match status" value="1"/>
</dbReference>
<dbReference type="InterPro" id="IPR052563">
    <property type="entry name" value="FliK"/>
</dbReference>
<evidence type="ECO:0000313" key="4">
    <source>
        <dbReference type="Proteomes" id="UP000679950"/>
    </source>
</evidence>
<feature type="domain" description="Flagellar hook-length control protein-like C-terminal" evidence="2">
    <location>
        <begin position="300"/>
        <end position="370"/>
    </location>
</feature>
<accession>A0ABQ4KK14</accession>
<dbReference type="Gene3D" id="3.30.750.140">
    <property type="match status" value="1"/>
</dbReference>
<protein>
    <recommendedName>
        <fullName evidence="2">Flagellar hook-length control protein-like C-terminal domain-containing protein</fullName>
    </recommendedName>
</protein>
<reference evidence="3 4" key="1">
    <citation type="submission" date="2021-03" db="EMBL/GenBank/DDBJ databases">
        <title>Antimicrobial resistance genes in bacteria isolated from Japanese honey, and their potential for conferring macrolide and lincosamide resistance in the American foulbrood pathogen Paenibacillus larvae.</title>
        <authorList>
            <person name="Okamoto M."/>
            <person name="Kumagai M."/>
            <person name="Kanamori H."/>
            <person name="Takamatsu D."/>
        </authorList>
    </citation>
    <scope>NUCLEOTIDE SEQUENCE [LARGE SCALE GENOMIC DNA]</scope>
    <source>
        <strain evidence="3 4">J8TS2</strain>
    </source>
</reference>
<dbReference type="InterPro" id="IPR021136">
    <property type="entry name" value="Flagellar_hook_control-like_C"/>
</dbReference>
<dbReference type="PANTHER" id="PTHR37533:SF2">
    <property type="entry name" value="FLAGELLAR HOOK-LENGTH CONTROL PROTEIN"/>
    <property type="match status" value="1"/>
</dbReference>
<dbReference type="EMBL" id="BORB01000015">
    <property type="protein sequence ID" value="GIN57826.1"/>
    <property type="molecule type" value="Genomic_DNA"/>
</dbReference>
<dbReference type="Pfam" id="PF02120">
    <property type="entry name" value="Flg_hook"/>
    <property type="match status" value="1"/>
</dbReference>
<dbReference type="Proteomes" id="UP000679950">
    <property type="component" value="Unassembled WGS sequence"/>
</dbReference>
<evidence type="ECO:0000313" key="3">
    <source>
        <dbReference type="EMBL" id="GIN57826.1"/>
    </source>
</evidence>
<feature type="compositionally biased region" description="Basic and acidic residues" evidence="1">
    <location>
        <begin position="378"/>
        <end position="398"/>
    </location>
</feature>
<comment type="caution">
    <text evidence="3">The sequence shown here is derived from an EMBL/GenBank/DDBJ whole genome shotgun (WGS) entry which is preliminary data.</text>
</comment>
<feature type="region of interest" description="Disordered" evidence="1">
    <location>
        <begin position="375"/>
        <end position="404"/>
    </location>
</feature>